<dbReference type="Gene3D" id="3.90.79.10">
    <property type="entry name" value="Nucleoside Triphosphate Pyrophosphohydrolase"/>
    <property type="match status" value="1"/>
</dbReference>
<dbReference type="PANTHER" id="PTHR11839">
    <property type="entry name" value="UDP/ADP-SUGAR PYROPHOSPHATASE"/>
    <property type="match status" value="1"/>
</dbReference>
<evidence type="ECO:0000256" key="5">
    <source>
        <dbReference type="ARBA" id="ARBA00016377"/>
    </source>
</evidence>
<feature type="domain" description="Nudix hydrolase" evidence="10">
    <location>
        <begin position="45"/>
        <end position="183"/>
    </location>
</feature>
<evidence type="ECO:0000256" key="9">
    <source>
        <dbReference type="PIRSR" id="PIRSR604385-2"/>
    </source>
</evidence>
<feature type="binding site" evidence="9">
    <location>
        <position position="101"/>
    </location>
    <ligand>
        <name>Mg(2+)</name>
        <dbReference type="ChEBI" id="CHEBI:18420"/>
        <label>1</label>
    </ligand>
</feature>
<dbReference type="GO" id="GO:0019693">
    <property type="term" value="P:ribose phosphate metabolic process"/>
    <property type="evidence" value="ECO:0007669"/>
    <property type="project" value="TreeGrafter"/>
</dbReference>
<evidence type="ECO:0000256" key="7">
    <source>
        <dbReference type="ARBA" id="ARBA00032162"/>
    </source>
</evidence>
<feature type="binding site" evidence="9">
    <location>
        <position position="86"/>
    </location>
    <ligand>
        <name>Mg(2+)</name>
        <dbReference type="ChEBI" id="CHEBI:18420"/>
        <label>1</label>
    </ligand>
</feature>
<reference evidence="11 12" key="1">
    <citation type="submission" date="2020-08" db="EMBL/GenBank/DDBJ databases">
        <title>Genomic Encyclopedia of Type Strains, Phase IV (KMG-IV): sequencing the most valuable type-strain genomes for metagenomic binning, comparative biology and taxonomic classification.</title>
        <authorList>
            <person name="Goeker M."/>
        </authorList>
    </citation>
    <scope>NUCLEOTIDE SEQUENCE [LARGE SCALE GENOMIC DNA]</scope>
    <source>
        <strain evidence="11 12">DSM 22198</strain>
    </source>
</reference>
<organism evidence="11 12">
    <name type="scientific">Nitrospirillum iridis</name>
    <dbReference type="NCBI Taxonomy" id="765888"/>
    <lineage>
        <taxon>Bacteria</taxon>
        <taxon>Pseudomonadati</taxon>
        <taxon>Pseudomonadota</taxon>
        <taxon>Alphaproteobacteria</taxon>
        <taxon>Rhodospirillales</taxon>
        <taxon>Azospirillaceae</taxon>
        <taxon>Nitrospirillum</taxon>
    </lineage>
</organism>
<dbReference type="GO" id="GO:0006753">
    <property type="term" value="P:nucleoside phosphate metabolic process"/>
    <property type="evidence" value="ECO:0007669"/>
    <property type="project" value="TreeGrafter"/>
</dbReference>
<comment type="subunit">
    <text evidence="4">Homodimer.</text>
</comment>
<accession>A0A7X0B310</accession>
<dbReference type="GO" id="GO:0016818">
    <property type="term" value="F:hydrolase activity, acting on acid anhydrides, in phosphorus-containing anhydrides"/>
    <property type="evidence" value="ECO:0007669"/>
    <property type="project" value="InterPro"/>
</dbReference>
<feature type="binding site" evidence="9">
    <location>
        <position position="154"/>
    </location>
    <ligand>
        <name>Mg(2+)</name>
        <dbReference type="ChEBI" id="CHEBI:18420"/>
        <label>1</label>
    </ligand>
</feature>
<dbReference type="InterPro" id="IPR004385">
    <property type="entry name" value="NDP_pyrophosphatase"/>
</dbReference>
<dbReference type="PROSITE" id="PS51462">
    <property type="entry name" value="NUDIX"/>
    <property type="match status" value="1"/>
</dbReference>
<comment type="caution">
    <text evidence="11">The sequence shown here is derived from an EMBL/GenBank/DDBJ whole genome shotgun (WGS) entry which is preliminary data.</text>
</comment>
<evidence type="ECO:0000256" key="2">
    <source>
        <dbReference type="ARBA" id="ARBA00001946"/>
    </source>
</evidence>
<dbReference type="NCBIfam" id="TIGR00052">
    <property type="entry name" value="nudix-type nucleoside diphosphatase, YffH/AdpP family"/>
    <property type="match status" value="1"/>
</dbReference>
<proteinExistence type="inferred from homology"/>
<keyword evidence="9" id="KW-0460">Magnesium</keyword>
<evidence type="ECO:0000256" key="6">
    <source>
        <dbReference type="ARBA" id="ARBA00022801"/>
    </source>
</evidence>
<comment type="similarity">
    <text evidence="3">Belongs to the Nudix hydrolase family. NudK subfamily.</text>
</comment>
<evidence type="ECO:0000256" key="3">
    <source>
        <dbReference type="ARBA" id="ARBA00007275"/>
    </source>
</evidence>
<dbReference type="Proteomes" id="UP000539175">
    <property type="component" value="Unassembled WGS sequence"/>
</dbReference>
<dbReference type="SUPFAM" id="SSF55811">
    <property type="entry name" value="Nudix"/>
    <property type="match status" value="1"/>
</dbReference>
<keyword evidence="9" id="KW-0479">Metal-binding</keyword>
<evidence type="ECO:0000313" key="12">
    <source>
        <dbReference type="Proteomes" id="UP000539175"/>
    </source>
</evidence>
<evidence type="ECO:0000259" key="10">
    <source>
        <dbReference type="PROSITE" id="PS51462"/>
    </source>
</evidence>
<dbReference type="InterPro" id="IPR000086">
    <property type="entry name" value="NUDIX_hydrolase_dom"/>
</dbReference>
<evidence type="ECO:0000256" key="8">
    <source>
        <dbReference type="ARBA" id="ARBA00032272"/>
    </source>
</evidence>
<dbReference type="GO" id="GO:0005829">
    <property type="term" value="C:cytosol"/>
    <property type="evidence" value="ECO:0007669"/>
    <property type="project" value="TreeGrafter"/>
</dbReference>
<dbReference type="CDD" id="cd24157">
    <property type="entry name" value="NUDIX_GDPMK"/>
    <property type="match status" value="1"/>
</dbReference>
<feature type="binding site" evidence="9">
    <location>
        <position position="105"/>
    </location>
    <ligand>
        <name>Mg(2+)</name>
        <dbReference type="ChEBI" id="CHEBI:18420"/>
        <label>1</label>
    </ligand>
</feature>
<keyword evidence="6" id="KW-0378">Hydrolase</keyword>
<dbReference type="AlphaFoldDB" id="A0A7X0B310"/>
<name>A0A7X0B310_9PROT</name>
<dbReference type="Pfam" id="PF00293">
    <property type="entry name" value="NUDIX"/>
    <property type="match status" value="1"/>
</dbReference>
<dbReference type="InterPro" id="IPR015797">
    <property type="entry name" value="NUDIX_hydrolase-like_dom_sf"/>
</dbReference>
<sequence>MPMKDRIRVREERILSKGWSTLSTVTFDYHRRDGDWQTLTREVYDRGHGAVILPYDPARGTVLLVSQFRYAAYAAGHTAPMIEAVAGLLDHTSPEETIRREAEEEAGCRIGAARKVFESYMSPGSVTERLTFFVAPYSAADRIGAGGGLVEEGEDIEVLEPTLDEALAMVADGRIVDAKTIMLLQYAKLNHLGG</sequence>
<evidence type="ECO:0000313" key="11">
    <source>
        <dbReference type="EMBL" id="MBB6253780.1"/>
    </source>
</evidence>
<gene>
    <name evidence="11" type="ORF">FHS74_004356</name>
</gene>
<dbReference type="GO" id="GO:0046872">
    <property type="term" value="F:metal ion binding"/>
    <property type="evidence" value="ECO:0007669"/>
    <property type="project" value="UniProtKB-KW"/>
</dbReference>
<dbReference type="PANTHER" id="PTHR11839:SF18">
    <property type="entry name" value="NUDIX HYDROLASE DOMAIN-CONTAINING PROTEIN"/>
    <property type="match status" value="1"/>
</dbReference>
<protein>
    <recommendedName>
        <fullName evidence="5">GDP-mannose pyrophosphatase</fullName>
    </recommendedName>
    <alternativeName>
        <fullName evidence="7">GDP-mannose hydrolase</fullName>
    </alternativeName>
    <alternativeName>
        <fullName evidence="8">GDPMK</fullName>
    </alternativeName>
</protein>
<dbReference type="EMBL" id="JACIIZ010000013">
    <property type="protein sequence ID" value="MBB6253780.1"/>
    <property type="molecule type" value="Genomic_DNA"/>
</dbReference>
<evidence type="ECO:0000256" key="1">
    <source>
        <dbReference type="ARBA" id="ARBA00000847"/>
    </source>
</evidence>
<keyword evidence="12" id="KW-1185">Reference proteome</keyword>
<comment type="cofactor">
    <cofactor evidence="2 9">
        <name>Mg(2+)</name>
        <dbReference type="ChEBI" id="CHEBI:18420"/>
    </cofactor>
</comment>
<evidence type="ECO:0000256" key="4">
    <source>
        <dbReference type="ARBA" id="ARBA00011738"/>
    </source>
</evidence>
<comment type="catalytic activity">
    <reaction evidence="1">
        <text>GDP-alpha-D-mannose + H2O = alpha-D-mannose 1-phosphate + GMP + 2 H(+)</text>
        <dbReference type="Rhea" id="RHEA:27978"/>
        <dbReference type="ChEBI" id="CHEBI:15377"/>
        <dbReference type="ChEBI" id="CHEBI:15378"/>
        <dbReference type="ChEBI" id="CHEBI:57527"/>
        <dbReference type="ChEBI" id="CHEBI:58115"/>
        <dbReference type="ChEBI" id="CHEBI:58409"/>
    </reaction>
</comment>